<organism evidence="2 3">
    <name type="scientific">Lactococcus garvieae</name>
    <dbReference type="NCBI Taxonomy" id="1363"/>
    <lineage>
        <taxon>Bacteria</taxon>
        <taxon>Bacillati</taxon>
        <taxon>Bacillota</taxon>
        <taxon>Bacilli</taxon>
        <taxon>Lactobacillales</taxon>
        <taxon>Streptococcaceae</taxon>
        <taxon>Lactococcus</taxon>
    </lineage>
</organism>
<dbReference type="Proteomes" id="UP000181969">
    <property type="component" value="Unassembled WGS sequence"/>
</dbReference>
<evidence type="ECO:0000313" key="2">
    <source>
        <dbReference type="EMBL" id="SFL57381.1"/>
    </source>
</evidence>
<dbReference type="EMBL" id="FOTJ01000020">
    <property type="protein sequence ID" value="SFL57381.1"/>
    <property type="molecule type" value="Genomic_DNA"/>
</dbReference>
<name>A0A1I4IU66_9LACT</name>
<proteinExistence type="predicted"/>
<dbReference type="AlphaFoldDB" id="A0A1I4IU66"/>
<dbReference type="RefSeq" id="WP_034999318.1">
    <property type="nucleotide sequence ID" value="NZ_FOTJ01000020.1"/>
</dbReference>
<keyword evidence="1" id="KW-0472">Membrane</keyword>
<keyword evidence="1" id="KW-0812">Transmembrane</keyword>
<feature type="transmembrane region" description="Helical" evidence="1">
    <location>
        <begin position="60"/>
        <end position="84"/>
    </location>
</feature>
<reference evidence="2 3" key="1">
    <citation type="submission" date="2016-10" db="EMBL/GenBank/DDBJ databases">
        <authorList>
            <person name="de Groot N.N."/>
        </authorList>
    </citation>
    <scope>NUCLEOTIDE SEQUENCE [LARGE SCALE GENOMIC DNA]</scope>
    <source>
        <strain evidence="2 3">M79</strain>
    </source>
</reference>
<evidence type="ECO:0000256" key="1">
    <source>
        <dbReference type="SAM" id="Phobius"/>
    </source>
</evidence>
<protein>
    <submittedName>
        <fullName evidence="2">Uncharacterized protein</fullName>
    </submittedName>
</protein>
<sequence>MKIKSWAEKKLKNQLKLVKTIMLLQSFFGTVFLLFVLSGLSANLITMSELPLSVSISGALMLIGAFAVLIFGGYTLVLLALIIISDPKAFFFEKTEKIKQKLKPTGGKA</sequence>
<accession>A0A1I4IU66</accession>
<keyword evidence="1" id="KW-1133">Transmembrane helix</keyword>
<evidence type="ECO:0000313" key="3">
    <source>
        <dbReference type="Proteomes" id="UP000181969"/>
    </source>
</evidence>
<feature type="transmembrane region" description="Helical" evidence="1">
    <location>
        <begin position="21"/>
        <end position="40"/>
    </location>
</feature>
<gene>
    <name evidence="2" type="ORF">SAMN05216438_12018</name>
</gene>